<dbReference type="PANTHER" id="PTHR30069">
    <property type="entry name" value="TONB-DEPENDENT OUTER MEMBRANE RECEPTOR"/>
    <property type="match status" value="1"/>
</dbReference>
<dbReference type="GO" id="GO:0015889">
    <property type="term" value="P:cobalamin transport"/>
    <property type="evidence" value="ECO:0007669"/>
    <property type="project" value="TreeGrafter"/>
</dbReference>
<dbReference type="Pfam" id="PF07715">
    <property type="entry name" value="Plug"/>
    <property type="match status" value="1"/>
</dbReference>
<keyword evidence="17" id="KW-1185">Reference proteome</keyword>
<feature type="domain" description="TonB-dependent receptor plug" evidence="15">
    <location>
        <begin position="54"/>
        <end position="155"/>
    </location>
</feature>
<dbReference type="InterPro" id="IPR037066">
    <property type="entry name" value="Plug_dom_sf"/>
</dbReference>
<evidence type="ECO:0000259" key="14">
    <source>
        <dbReference type="Pfam" id="PF00593"/>
    </source>
</evidence>
<dbReference type="KEGG" id="swp:swp_3945"/>
<proteinExistence type="inferred from homology"/>
<evidence type="ECO:0000256" key="3">
    <source>
        <dbReference type="ARBA" id="ARBA00022452"/>
    </source>
</evidence>
<evidence type="ECO:0000256" key="13">
    <source>
        <dbReference type="SAM" id="SignalP"/>
    </source>
</evidence>
<dbReference type="OrthoDB" id="9764669at2"/>
<dbReference type="GO" id="GO:0006811">
    <property type="term" value="P:monoatomic ion transport"/>
    <property type="evidence" value="ECO:0007669"/>
    <property type="project" value="UniProtKB-KW"/>
</dbReference>
<feature type="short sequence motif" description="TonB box" evidence="11">
    <location>
        <begin position="37"/>
        <end position="43"/>
    </location>
</feature>
<dbReference type="InterPro" id="IPR036942">
    <property type="entry name" value="Beta-barrel_TonB_sf"/>
</dbReference>
<dbReference type="PROSITE" id="PS00430">
    <property type="entry name" value="TONB_DEPENDENT_REC_1"/>
    <property type="match status" value="1"/>
</dbReference>
<keyword evidence="16" id="KW-0675">Receptor</keyword>
<feature type="domain" description="TonB-dependent receptor-like beta-barrel" evidence="14">
    <location>
        <begin position="221"/>
        <end position="589"/>
    </location>
</feature>
<keyword evidence="6" id="KW-0406">Ion transport</keyword>
<evidence type="ECO:0000256" key="6">
    <source>
        <dbReference type="ARBA" id="ARBA00023065"/>
    </source>
</evidence>
<dbReference type="InterPro" id="IPR012910">
    <property type="entry name" value="Plug_dom"/>
</dbReference>
<feature type="signal peptide" evidence="13">
    <location>
        <begin position="1"/>
        <end position="25"/>
    </location>
</feature>
<dbReference type="InterPro" id="IPR039426">
    <property type="entry name" value="TonB-dep_rcpt-like"/>
</dbReference>
<sequence length="616" mass="68746">MGTKQSNIALLISGVFSLTALPTVAAESNQDVTIDETITVTGTRFDRTSEQQLTVINTIERSEIERLNPKSVADVLETLPGVSVVRNGGAGQSASISLRGTNSSHVLVIVDGVKVGSATLGNFSFNTLSPESIERIEVLKGPRASVWGSDAIGGVIQIFTRQLKSDEWYVGAEYGSNDYIRGSAGVGVEHGNGSSTLTVNREQSDGYDIYRGADSEKDDDGYSRTSLSLKGSQQLDQHWQALWSGQYDRGNTQYDDIYGSGGADESDYANYIWNLGAQYQGDKLTSKFTVNQSRDYNENFRGDNKDVARADFETMRKQVSWSNQYLLADGLNLNGGLDWSNEAVLGDYAQDERDILGAYVLVGKQWQQLLAEVAVRYDDVENIDSETTYNVSFAYQFDEHWRLSATTGTAFKVPTFNDLYWPNSGNPDLLSETSTSYDMTLNYSRNTVSAYISVFKNDIDNLIAWAPTGEVDDNGWDIWKPANVNNAEISGVEFFTKFEIFGFDNQLAYTYLEPEDKKTGEMLIGRSENEVNYSLSYQWHDFDLLANYHYQGKRFAGYGLYLEAYQQLDLGIGYQVADNWQLRLKANNVFDEEIISATNYISPGRELFFSVSYSAF</sequence>
<evidence type="ECO:0000313" key="16">
    <source>
        <dbReference type="EMBL" id="ACJ30617.1"/>
    </source>
</evidence>
<dbReference type="SUPFAM" id="SSF56935">
    <property type="entry name" value="Porins"/>
    <property type="match status" value="1"/>
</dbReference>
<evidence type="ECO:0000256" key="8">
    <source>
        <dbReference type="ARBA" id="ARBA00023136"/>
    </source>
</evidence>
<dbReference type="PANTHER" id="PTHR30069:SF53">
    <property type="entry name" value="COLICIN I RECEPTOR-RELATED"/>
    <property type="match status" value="1"/>
</dbReference>
<dbReference type="Gene3D" id="2.40.170.20">
    <property type="entry name" value="TonB-dependent receptor, beta-barrel domain"/>
    <property type="match status" value="1"/>
</dbReference>
<protein>
    <submittedName>
        <fullName evidence="16">TonB-dependent vitamin B12 receptor</fullName>
    </submittedName>
</protein>
<accession>B8CSJ1</accession>
<dbReference type="RefSeq" id="WP_020913958.1">
    <property type="nucleotide sequence ID" value="NC_011566.1"/>
</dbReference>
<dbReference type="PROSITE" id="PS52016">
    <property type="entry name" value="TONB_DEPENDENT_REC_3"/>
    <property type="match status" value="1"/>
</dbReference>
<dbReference type="eggNOG" id="COG4206">
    <property type="taxonomic scope" value="Bacteria"/>
</dbReference>
<dbReference type="STRING" id="225849.swp_3945"/>
<keyword evidence="3 10" id="KW-1134">Transmembrane beta strand</keyword>
<dbReference type="Pfam" id="PF00593">
    <property type="entry name" value="TonB_dep_Rec_b-barrel"/>
    <property type="match status" value="1"/>
</dbReference>
<keyword evidence="8 10" id="KW-0472">Membrane</keyword>
<evidence type="ECO:0000256" key="7">
    <source>
        <dbReference type="ARBA" id="ARBA00023077"/>
    </source>
</evidence>
<dbReference type="InterPro" id="IPR010916">
    <property type="entry name" value="TonB_box_CS"/>
</dbReference>
<dbReference type="HOGENOM" id="CLU_008287_18_5_6"/>
<dbReference type="InterPro" id="IPR000531">
    <property type="entry name" value="Beta-barrel_TonB"/>
</dbReference>
<keyword evidence="7 11" id="KW-0798">TonB box</keyword>
<keyword evidence="5 13" id="KW-0732">Signal</keyword>
<evidence type="ECO:0000256" key="11">
    <source>
        <dbReference type="PROSITE-ProRule" id="PRU10143"/>
    </source>
</evidence>
<dbReference type="CDD" id="cd01347">
    <property type="entry name" value="ligand_gated_channel"/>
    <property type="match status" value="1"/>
</dbReference>
<evidence type="ECO:0000256" key="2">
    <source>
        <dbReference type="ARBA" id="ARBA00022448"/>
    </source>
</evidence>
<dbReference type="EMBL" id="CP000472">
    <property type="protein sequence ID" value="ACJ30617.1"/>
    <property type="molecule type" value="Genomic_DNA"/>
</dbReference>
<dbReference type="Proteomes" id="UP000000753">
    <property type="component" value="Chromosome"/>
</dbReference>
<keyword evidence="9 10" id="KW-0998">Cell outer membrane</keyword>
<reference evidence="16 17" key="1">
    <citation type="journal article" date="2008" name="PLoS ONE">
        <title>Environmental adaptation: genomic analysis of the piezotolerant and psychrotolerant deep-sea iron reducing bacterium Shewanella piezotolerans WP3.</title>
        <authorList>
            <person name="Wang F."/>
            <person name="Wang J."/>
            <person name="Jian H."/>
            <person name="Zhang B."/>
            <person name="Li S."/>
            <person name="Wang F."/>
            <person name="Zeng X."/>
            <person name="Gao L."/>
            <person name="Bartlett D.H."/>
            <person name="Yu J."/>
            <person name="Hu S."/>
            <person name="Xiao X."/>
        </authorList>
    </citation>
    <scope>NUCLEOTIDE SEQUENCE [LARGE SCALE GENOMIC DNA]</scope>
    <source>
        <strain evidence="17">WP3 / JCM 13877</strain>
    </source>
</reference>
<evidence type="ECO:0000256" key="5">
    <source>
        <dbReference type="ARBA" id="ARBA00022729"/>
    </source>
</evidence>
<keyword evidence="2 10" id="KW-0813">Transport</keyword>
<dbReference type="AlphaFoldDB" id="B8CSJ1"/>
<gene>
    <name evidence="16" type="ordered locus">swp_3945</name>
</gene>
<evidence type="ECO:0000256" key="10">
    <source>
        <dbReference type="PROSITE-ProRule" id="PRU01360"/>
    </source>
</evidence>
<evidence type="ECO:0000256" key="9">
    <source>
        <dbReference type="ARBA" id="ARBA00023237"/>
    </source>
</evidence>
<evidence type="ECO:0000259" key="15">
    <source>
        <dbReference type="Pfam" id="PF07715"/>
    </source>
</evidence>
<comment type="similarity">
    <text evidence="10 12">Belongs to the TonB-dependent receptor family.</text>
</comment>
<keyword evidence="4 10" id="KW-0812">Transmembrane</keyword>
<evidence type="ECO:0000256" key="12">
    <source>
        <dbReference type="RuleBase" id="RU003357"/>
    </source>
</evidence>
<evidence type="ECO:0000313" key="17">
    <source>
        <dbReference type="Proteomes" id="UP000000753"/>
    </source>
</evidence>
<dbReference type="Gene3D" id="2.170.130.10">
    <property type="entry name" value="TonB-dependent receptor, plug domain"/>
    <property type="match status" value="1"/>
</dbReference>
<evidence type="ECO:0000256" key="1">
    <source>
        <dbReference type="ARBA" id="ARBA00004571"/>
    </source>
</evidence>
<evidence type="ECO:0000256" key="4">
    <source>
        <dbReference type="ARBA" id="ARBA00022692"/>
    </source>
</evidence>
<name>B8CSJ1_SHEPW</name>
<feature type="chain" id="PRO_5002866989" evidence="13">
    <location>
        <begin position="26"/>
        <end position="616"/>
    </location>
</feature>
<dbReference type="GO" id="GO:0009279">
    <property type="term" value="C:cell outer membrane"/>
    <property type="evidence" value="ECO:0007669"/>
    <property type="project" value="UniProtKB-SubCell"/>
</dbReference>
<organism evidence="16 17">
    <name type="scientific">Shewanella piezotolerans (strain WP3 / JCM 13877)</name>
    <dbReference type="NCBI Taxonomy" id="225849"/>
    <lineage>
        <taxon>Bacteria</taxon>
        <taxon>Pseudomonadati</taxon>
        <taxon>Pseudomonadota</taxon>
        <taxon>Gammaproteobacteria</taxon>
        <taxon>Alteromonadales</taxon>
        <taxon>Shewanellaceae</taxon>
        <taxon>Shewanella</taxon>
    </lineage>
</organism>
<comment type="subcellular location">
    <subcellularLocation>
        <location evidence="1 10">Cell outer membrane</location>
        <topology evidence="1 10">Multi-pass membrane protein</topology>
    </subcellularLocation>
</comment>